<gene>
    <name evidence="2" type="ORF">BXYJ_LOCUS10473</name>
</gene>
<dbReference type="Pfam" id="PF01674">
    <property type="entry name" value="Lipase_2"/>
    <property type="match status" value="1"/>
</dbReference>
<dbReference type="EMBL" id="CAJFCV020000004">
    <property type="protein sequence ID" value="CAG9119104.1"/>
    <property type="molecule type" value="Genomic_DNA"/>
</dbReference>
<dbReference type="PANTHER" id="PTHR32015:SF3">
    <property type="entry name" value="TRIACYLGLYCEROL LIPASE"/>
    <property type="match status" value="1"/>
</dbReference>
<feature type="signal peptide" evidence="1">
    <location>
        <begin position="1"/>
        <end position="18"/>
    </location>
</feature>
<dbReference type="InterPro" id="IPR029058">
    <property type="entry name" value="AB_hydrolase_fold"/>
</dbReference>
<feature type="chain" id="PRO_5035359090" evidence="1">
    <location>
        <begin position="19"/>
        <end position="290"/>
    </location>
</feature>
<evidence type="ECO:0000313" key="4">
    <source>
        <dbReference type="Proteomes" id="UP000659654"/>
    </source>
</evidence>
<dbReference type="Gene3D" id="3.40.50.1820">
    <property type="entry name" value="alpha/beta hydrolase"/>
    <property type="match status" value="1"/>
</dbReference>
<dbReference type="WBParaSite" id="BXY_0062900.1">
    <property type="protein sequence ID" value="BXY_0062900.1"/>
    <property type="gene ID" value="BXY_0062900"/>
</dbReference>
<dbReference type="SMR" id="A0A1I7RIU7"/>
<reference evidence="5" key="1">
    <citation type="submission" date="2016-11" db="UniProtKB">
        <authorList>
            <consortium name="WormBaseParasite"/>
        </authorList>
    </citation>
    <scope>IDENTIFICATION</scope>
</reference>
<evidence type="ECO:0000256" key="1">
    <source>
        <dbReference type="SAM" id="SignalP"/>
    </source>
</evidence>
<dbReference type="InterPro" id="IPR002918">
    <property type="entry name" value="Lipase_EstA/Esterase_EstB"/>
</dbReference>
<accession>A0A1I7RIU7</accession>
<evidence type="ECO:0000313" key="5">
    <source>
        <dbReference type="WBParaSite" id="BXY_0062900.1"/>
    </source>
</evidence>
<protein>
    <submittedName>
        <fullName evidence="2">(pine wood nematode) hypothetical protein</fullName>
    </submittedName>
</protein>
<evidence type="ECO:0000313" key="2">
    <source>
        <dbReference type="EMBL" id="CAD5228495.1"/>
    </source>
</evidence>
<dbReference type="Proteomes" id="UP000659654">
    <property type="component" value="Unassembled WGS sequence"/>
</dbReference>
<dbReference type="GO" id="GO:0016042">
    <property type="term" value="P:lipid catabolic process"/>
    <property type="evidence" value="ECO:0007669"/>
    <property type="project" value="InterPro"/>
</dbReference>
<keyword evidence="4" id="KW-1185">Reference proteome</keyword>
<sequence length="290" mass="32693">MTMPCFAIIGLLLMGTEGYLTPDFREFLVQNYDEATARALERWDLYGIGSFGGRTEKDQEVKNKPIIFVHGSTLSAGFFDSHRRFFLARDYNSAELYATTYGYAGLKKNLFTKIMDCENVQNVRKLIQAVHEYTNSTVDVLAFSMGTAISRKAILGGECVDTKENLGEPITDIVDTFIAIGGVAYGMEHCHHKNWESCNVVNGMKCTSLYLRDVNKPTERYEGRFSYGIYSKDDPVIGKECCGHDCAALKNANQNFLKNGLEHGGIILQTKELQYNLFKKHAAERRRRGN</sequence>
<dbReference type="GO" id="GO:0016298">
    <property type="term" value="F:lipase activity"/>
    <property type="evidence" value="ECO:0007669"/>
    <property type="project" value="TreeGrafter"/>
</dbReference>
<name>A0A1I7RIU7_BURXY</name>
<dbReference type="SUPFAM" id="SSF53474">
    <property type="entry name" value="alpha/beta-Hydrolases"/>
    <property type="match status" value="1"/>
</dbReference>
<organism evidence="3 5">
    <name type="scientific">Bursaphelenchus xylophilus</name>
    <name type="common">Pinewood nematode worm</name>
    <name type="synonym">Aphelenchoides xylophilus</name>
    <dbReference type="NCBI Taxonomy" id="6326"/>
    <lineage>
        <taxon>Eukaryota</taxon>
        <taxon>Metazoa</taxon>
        <taxon>Ecdysozoa</taxon>
        <taxon>Nematoda</taxon>
        <taxon>Chromadorea</taxon>
        <taxon>Rhabditida</taxon>
        <taxon>Tylenchina</taxon>
        <taxon>Tylenchomorpha</taxon>
        <taxon>Aphelenchoidea</taxon>
        <taxon>Aphelenchoididae</taxon>
        <taxon>Bursaphelenchus</taxon>
    </lineage>
</organism>
<proteinExistence type="predicted"/>
<dbReference type="eggNOG" id="ENOG502SNV1">
    <property type="taxonomic scope" value="Eukaryota"/>
</dbReference>
<dbReference type="Proteomes" id="UP000582659">
    <property type="component" value="Unassembled WGS sequence"/>
</dbReference>
<dbReference type="PANTHER" id="PTHR32015">
    <property type="entry name" value="FASTING INDUCED LIPASE"/>
    <property type="match status" value="1"/>
</dbReference>
<keyword evidence="1" id="KW-0732">Signal</keyword>
<dbReference type="Proteomes" id="UP000095284">
    <property type="component" value="Unplaced"/>
</dbReference>
<dbReference type="AlphaFoldDB" id="A0A1I7RIU7"/>
<dbReference type="OrthoDB" id="5853720at2759"/>
<evidence type="ECO:0000313" key="3">
    <source>
        <dbReference type="Proteomes" id="UP000095284"/>
    </source>
</evidence>
<dbReference type="EMBL" id="CAJFDI010000004">
    <property type="protein sequence ID" value="CAD5228495.1"/>
    <property type="molecule type" value="Genomic_DNA"/>
</dbReference>
<reference evidence="2" key="2">
    <citation type="submission" date="2020-09" db="EMBL/GenBank/DDBJ databases">
        <authorList>
            <person name="Kikuchi T."/>
        </authorList>
    </citation>
    <scope>NUCLEOTIDE SEQUENCE</scope>
    <source>
        <strain evidence="2">Ka4C1</strain>
    </source>
</reference>